<organism evidence="7 8">
    <name type="scientific">Pandoraea terrigena</name>
    <dbReference type="NCBI Taxonomy" id="2508292"/>
    <lineage>
        <taxon>Bacteria</taxon>
        <taxon>Pseudomonadati</taxon>
        <taxon>Pseudomonadota</taxon>
        <taxon>Betaproteobacteria</taxon>
        <taxon>Burkholderiales</taxon>
        <taxon>Burkholderiaceae</taxon>
        <taxon>Pandoraea</taxon>
    </lineage>
</organism>
<accession>A0A5E4SDF8</accession>
<evidence type="ECO:0000259" key="5">
    <source>
        <dbReference type="Pfam" id="PF00501"/>
    </source>
</evidence>
<evidence type="ECO:0000313" key="7">
    <source>
        <dbReference type="EMBL" id="VVD73660.1"/>
    </source>
</evidence>
<gene>
    <name evidence="7" type="ORF">PTE31013_00752</name>
</gene>
<protein>
    <submittedName>
        <fullName evidence="7">AMP-dependent synthetase</fullName>
    </submittedName>
</protein>
<dbReference type="Proteomes" id="UP000334380">
    <property type="component" value="Unassembled WGS sequence"/>
</dbReference>
<dbReference type="RefSeq" id="WP_150611452.1">
    <property type="nucleotide sequence ID" value="NZ_CABPRU010000001.1"/>
</dbReference>
<dbReference type="EMBL" id="CABPRU010000001">
    <property type="protein sequence ID" value="VVD73660.1"/>
    <property type="molecule type" value="Genomic_DNA"/>
</dbReference>
<evidence type="ECO:0000259" key="6">
    <source>
        <dbReference type="Pfam" id="PF13193"/>
    </source>
</evidence>
<proteinExistence type="inferred from homology"/>
<evidence type="ECO:0000256" key="2">
    <source>
        <dbReference type="ARBA" id="ARBA00022598"/>
    </source>
</evidence>
<sequence>MSQPTAVLHTHVDIASVPDETIAATLARRAETTPDAVYCRFNDDVMTLGDLARRVDRLADILSAQGLRHGDRVALMLPSHPDHLVAIFALTKLGLVRVPVNVHLIGASLSHLFDYLAPKALLADRQYAEALGHDIDKVDQILWRDQVFANRTNKDTDAGTDKRSDAKHSVVVADDILALTPSSGTTGAPKGVLKSDRTLRAGAMAILRLTGAQPGDTFLLWEALHHGAGVAVAISALLGGTQLAMVERFSASRFWDDARRYGVTHIHYLGSVLPMLLNQPPRSDDRQHSVRIAWGGGCPAERWTSFAQRFGVEMREGYGLSELTTFVTVNLDGLVGSIGKPLTYFDVALADESGHPVAPGEIGEITVRGRVPGLGFLGYFRNVDAESSARRGEWFLTGDLARQDAHGYLYFAGRRKDMVRRRGINIAAWEVERVFAEHPAIEETALVGVPSALGEDELKLFVRLRAGHAVAPLDLIQWCESRMPYFQIPRYVSFIDEFPKTPTQRIRKNDLERSVDGVWDLESSGYTLAKTRISARDRGRHA</sequence>
<dbReference type="Gene3D" id="3.40.50.12780">
    <property type="entry name" value="N-terminal domain of ligase-like"/>
    <property type="match status" value="1"/>
</dbReference>
<evidence type="ECO:0000313" key="8">
    <source>
        <dbReference type="Proteomes" id="UP000334380"/>
    </source>
</evidence>
<dbReference type="Pfam" id="PF00501">
    <property type="entry name" value="AMP-binding"/>
    <property type="match status" value="1"/>
</dbReference>
<dbReference type="GO" id="GO:0004467">
    <property type="term" value="F:long-chain fatty acid-CoA ligase activity"/>
    <property type="evidence" value="ECO:0007669"/>
    <property type="project" value="TreeGrafter"/>
</dbReference>
<keyword evidence="3" id="KW-0547">Nucleotide-binding</keyword>
<dbReference type="InterPro" id="IPR042099">
    <property type="entry name" value="ANL_N_sf"/>
</dbReference>
<dbReference type="AlphaFoldDB" id="A0A5E4SDF8"/>
<dbReference type="Gene3D" id="3.30.300.30">
    <property type="match status" value="1"/>
</dbReference>
<dbReference type="PANTHER" id="PTHR43107:SF15">
    <property type="entry name" value="FATTY ACID TRANSPORT PROTEIN 3, ISOFORM A"/>
    <property type="match status" value="1"/>
</dbReference>
<evidence type="ECO:0000256" key="1">
    <source>
        <dbReference type="ARBA" id="ARBA00006432"/>
    </source>
</evidence>
<feature type="domain" description="AMP-binding enzyme C-terminal" evidence="6">
    <location>
        <begin position="430"/>
        <end position="503"/>
    </location>
</feature>
<dbReference type="InterPro" id="IPR025110">
    <property type="entry name" value="AMP-bd_C"/>
</dbReference>
<keyword evidence="4" id="KW-0067">ATP-binding</keyword>
<evidence type="ECO:0000256" key="3">
    <source>
        <dbReference type="ARBA" id="ARBA00022741"/>
    </source>
</evidence>
<dbReference type="SUPFAM" id="SSF56801">
    <property type="entry name" value="Acetyl-CoA synthetase-like"/>
    <property type="match status" value="1"/>
</dbReference>
<dbReference type="InterPro" id="IPR045851">
    <property type="entry name" value="AMP-bd_C_sf"/>
</dbReference>
<evidence type="ECO:0000256" key="4">
    <source>
        <dbReference type="ARBA" id="ARBA00022840"/>
    </source>
</evidence>
<reference evidence="7 8" key="1">
    <citation type="submission" date="2019-08" db="EMBL/GenBank/DDBJ databases">
        <authorList>
            <person name="Peeters C."/>
        </authorList>
    </citation>
    <scope>NUCLEOTIDE SEQUENCE [LARGE SCALE GENOMIC DNA]</scope>
    <source>
        <strain evidence="7 8">LMG 31013</strain>
    </source>
</reference>
<dbReference type="PANTHER" id="PTHR43107">
    <property type="entry name" value="LONG-CHAIN FATTY ACID TRANSPORT PROTEIN"/>
    <property type="match status" value="1"/>
</dbReference>
<dbReference type="PROSITE" id="PS00455">
    <property type="entry name" value="AMP_BINDING"/>
    <property type="match status" value="1"/>
</dbReference>
<keyword evidence="2" id="KW-0436">Ligase</keyword>
<dbReference type="Pfam" id="PF13193">
    <property type="entry name" value="AMP-binding_C"/>
    <property type="match status" value="1"/>
</dbReference>
<dbReference type="InterPro" id="IPR020845">
    <property type="entry name" value="AMP-binding_CS"/>
</dbReference>
<keyword evidence="8" id="KW-1185">Reference proteome</keyword>
<dbReference type="GO" id="GO:0005324">
    <property type="term" value="F:long-chain fatty acid transmembrane transporter activity"/>
    <property type="evidence" value="ECO:0007669"/>
    <property type="project" value="TreeGrafter"/>
</dbReference>
<dbReference type="GO" id="GO:0044539">
    <property type="term" value="P:long-chain fatty acid import into cell"/>
    <property type="evidence" value="ECO:0007669"/>
    <property type="project" value="TreeGrafter"/>
</dbReference>
<dbReference type="GO" id="GO:0005886">
    <property type="term" value="C:plasma membrane"/>
    <property type="evidence" value="ECO:0007669"/>
    <property type="project" value="TreeGrafter"/>
</dbReference>
<name>A0A5E4SDF8_9BURK</name>
<feature type="domain" description="AMP-dependent synthetase/ligase" evidence="5">
    <location>
        <begin position="27"/>
        <end position="370"/>
    </location>
</feature>
<dbReference type="InterPro" id="IPR000873">
    <property type="entry name" value="AMP-dep_synth/lig_dom"/>
</dbReference>
<dbReference type="GO" id="GO:0005524">
    <property type="term" value="F:ATP binding"/>
    <property type="evidence" value="ECO:0007669"/>
    <property type="project" value="UniProtKB-KW"/>
</dbReference>
<dbReference type="OrthoDB" id="9766486at2"/>
<comment type="similarity">
    <text evidence="1">Belongs to the ATP-dependent AMP-binding enzyme family.</text>
</comment>